<dbReference type="Proteomes" id="UP000038802">
    <property type="component" value="Unassembled WGS sequence"/>
</dbReference>
<organism evidence="2 4">
    <name type="scientific">Mycobacterium tuberculosis</name>
    <dbReference type="NCBI Taxonomy" id="1773"/>
    <lineage>
        <taxon>Bacteria</taxon>
        <taxon>Bacillati</taxon>
        <taxon>Actinomycetota</taxon>
        <taxon>Actinomycetes</taxon>
        <taxon>Mycobacteriales</taxon>
        <taxon>Mycobacteriaceae</taxon>
        <taxon>Mycobacterium</taxon>
        <taxon>Mycobacterium tuberculosis complex</taxon>
    </lineage>
</organism>
<keyword evidence="1" id="KW-0472">Membrane</keyword>
<reference evidence="3" key="1">
    <citation type="submission" date="2015-03" db="EMBL/GenBank/DDBJ databases">
        <authorList>
            <consortium name="Pathogen Informatics"/>
            <person name="Murphy D."/>
        </authorList>
    </citation>
    <scope>NUCLEOTIDE SEQUENCE</scope>
    <source>
        <strain evidence="3">N09902308</strain>
    </source>
</reference>
<keyword evidence="1" id="KW-0812">Transmembrane</keyword>
<protein>
    <submittedName>
        <fullName evidence="2">Uncharacterized protein</fullName>
    </submittedName>
</protein>
<feature type="transmembrane region" description="Helical" evidence="1">
    <location>
        <begin position="31"/>
        <end position="52"/>
    </location>
</feature>
<reference evidence="4 5" key="3">
    <citation type="submission" date="2015-03" db="EMBL/GenBank/DDBJ databases">
        <authorList>
            <consortium name="Pathogen Informatics"/>
        </authorList>
    </citation>
    <scope>NUCLEOTIDE SEQUENCE [LARGE SCALE GENOMIC DNA]</scope>
    <source>
        <strain evidence="4">K00500041</strain>
        <strain evidence="5">N09902308</strain>
    </source>
</reference>
<accession>A0A0U0TZQ7</accession>
<evidence type="ECO:0000313" key="5">
    <source>
        <dbReference type="Proteomes" id="UP000039021"/>
    </source>
</evidence>
<dbReference type="Proteomes" id="UP000039021">
    <property type="component" value="Unassembled WGS sequence"/>
</dbReference>
<gene>
    <name evidence="2" type="ORF">ERS007703_03000</name>
    <name evidence="3" type="ORF">ERS007739_01286</name>
</gene>
<evidence type="ECO:0000313" key="4">
    <source>
        <dbReference type="Proteomes" id="UP000038802"/>
    </source>
</evidence>
<evidence type="ECO:0000313" key="3">
    <source>
        <dbReference type="EMBL" id="COX43546.1"/>
    </source>
</evidence>
<reference evidence="2" key="2">
    <citation type="submission" date="2015-03" db="EMBL/GenBank/DDBJ databases">
        <authorList>
            <person name="Murphy D."/>
        </authorList>
    </citation>
    <scope>NUCLEOTIDE SEQUENCE [LARGE SCALE GENOMIC DNA]</scope>
    <source>
        <strain evidence="2">K00500041</strain>
    </source>
</reference>
<keyword evidence="1" id="KW-1133">Transmembrane helix</keyword>
<dbReference type="EMBL" id="CSBK01000471">
    <property type="protein sequence ID" value="COX43546.1"/>
    <property type="molecule type" value="Genomic_DNA"/>
</dbReference>
<sequence length="53" mass="5609">MSDLAVMLAELYISRNCSAAADNESAPGPSYIMLEIYSAGIIGCICLFFAPFG</sequence>
<evidence type="ECO:0000313" key="2">
    <source>
        <dbReference type="EMBL" id="COW18739.1"/>
    </source>
</evidence>
<dbReference type="EMBL" id="CSAE01000371">
    <property type="protein sequence ID" value="COW18739.1"/>
    <property type="molecule type" value="Genomic_DNA"/>
</dbReference>
<dbReference type="AlphaFoldDB" id="A0A0U0TZQ7"/>
<proteinExistence type="predicted"/>
<evidence type="ECO:0000256" key="1">
    <source>
        <dbReference type="SAM" id="Phobius"/>
    </source>
</evidence>
<name>A0A0U0TZQ7_MYCTX</name>